<reference evidence="2" key="1">
    <citation type="journal article" date="2013" name="Proc. Natl. Acad. Sci. U.S.A.">
        <title>Improving the coverage of the cyanobacterial phylum using diversity-driven genome sequencing.</title>
        <authorList>
            <person name="Shih P.M."/>
            <person name="Wu D."/>
            <person name="Latifi A."/>
            <person name="Axen S.D."/>
            <person name="Fewer D.P."/>
            <person name="Talla E."/>
            <person name="Calteau A."/>
            <person name="Cai F."/>
            <person name="Tandeau de Marsac N."/>
            <person name="Rippka R."/>
            <person name="Herdman M."/>
            <person name="Sivonen K."/>
            <person name="Coursin T."/>
            <person name="Laurent T."/>
            <person name="Goodwin L."/>
            <person name="Nolan M."/>
            <person name="Davenport K.W."/>
            <person name="Han C.S."/>
            <person name="Rubin E.M."/>
            <person name="Eisen J.A."/>
            <person name="Woyke T."/>
            <person name="Gugger M."/>
            <person name="Kerfeld C.A."/>
        </authorList>
    </citation>
    <scope>NUCLEOTIDE SEQUENCE [LARGE SCALE GENOMIC DNA]</scope>
    <source>
        <strain evidence="2">ATCC 27899 / PCC 7122</strain>
    </source>
</reference>
<evidence type="ECO:0000313" key="2">
    <source>
        <dbReference type="Proteomes" id="UP000010474"/>
    </source>
</evidence>
<dbReference type="AlphaFoldDB" id="K9ZE70"/>
<keyword evidence="2" id="KW-1185">Reference proteome</keyword>
<dbReference type="Proteomes" id="UP000010474">
    <property type="component" value="Chromosome"/>
</dbReference>
<evidence type="ECO:0000313" key="1">
    <source>
        <dbReference type="EMBL" id="AFZ57034.1"/>
    </source>
</evidence>
<dbReference type="KEGG" id="acy:Anacy_1527"/>
<accession>K9ZE70</accession>
<proteinExistence type="predicted"/>
<dbReference type="HOGENOM" id="CLU_2244301_0_0_3"/>
<sequence length="104" mass="11903">MKYIIAPHRLRGGGWGGVLVSHSTENRYSGGRASIIAFPAGDWERDKREVENFWNHSYWNNFRIVEAEPQSWHSQPETGKRDLITVTGTIFVPNLTGMLTELFL</sequence>
<organism evidence="1 2">
    <name type="scientific">Anabaena cylindrica (strain ATCC 27899 / PCC 7122)</name>
    <dbReference type="NCBI Taxonomy" id="272123"/>
    <lineage>
        <taxon>Bacteria</taxon>
        <taxon>Bacillati</taxon>
        <taxon>Cyanobacteriota</taxon>
        <taxon>Cyanophyceae</taxon>
        <taxon>Nostocales</taxon>
        <taxon>Nostocaceae</taxon>
        <taxon>Anabaena</taxon>
    </lineage>
</organism>
<protein>
    <submittedName>
        <fullName evidence="1">Uncharacterized protein</fullName>
    </submittedName>
</protein>
<gene>
    <name evidence="1" type="ordered locus">Anacy_1527</name>
</gene>
<dbReference type="EMBL" id="CP003659">
    <property type="protein sequence ID" value="AFZ57034.1"/>
    <property type="molecule type" value="Genomic_DNA"/>
</dbReference>
<name>K9ZE70_ANACC</name>